<keyword evidence="4" id="KW-0804">Transcription</keyword>
<accession>A0ABN2DFT2</accession>
<dbReference type="Gene3D" id="1.10.1740.10">
    <property type="match status" value="1"/>
</dbReference>
<dbReference type="PANTHER" id="PTHR30173">
    <property type="entry name" value="SIGMA 19 FACTOR"/>
    <property type="match status" value="1"/>
</dbReference>
<dbReference type="SUPFAM" id="SSF54427">
    <property type="entry name" value="NTF2-like"/>
    <property type="match status" value="1"/>
</dbReference>
<keyword evidence="3" id="KW-0731">Sigma factor</keyword>
<comment type="similarity">
    <text evidence="1">Belongs to the sigma-70 factor family. ECF subfamily.</text>
</comment>
<dbReference type="InterPro" id="IPR032710">
    <property type="entry name" value="NTF2-like_dom_sf"/>
</dbReference>
<evidence type="ECO:0000256" key="1">
    <source>
        <dbReference type="ARBA" id="ARBA00010641"/>
    </source>
</evidence>
<dbReference type="InterPro" id="IPR013324">
    <property type="entry name" value="RNA_pol_sigma_r3/r4-like"/>
</dbReference>
<name>A0ABN2DFT2_9ACTN</name>
<evidence type="ECO:0000256" key="5">
    <source>
        <dbReference type="SAM" id="MobiDB-lite"/>
    </source>
</evidence>
<dbReference type="EMBL" id="BAAAOS010000019">
    <property type="protein sequence ID" value="GAA1576613.1"/>
    <property type="molecule type" value="Genomic_DNA"/>
</dbReference>
<dbReference type="InterPro" id="IPR052704">
    <property type="entry name" value="ECF_Sigma-70_Domain"/>
</dbReference>
<keyword evidence="2" id="KW-0805">Transcription regulation</keyword>
<comment type="caution">
    <text evidence="7">The sequence shown here is derived from an EMBL/GenBank/DDBJ whole genome shotgun (WGS) entry which is preliminary data.</text>
</comment>
<evidence type="ECO:0000259" key="6">
    <source>
        <dbReference type="Pfam" id="PF08281"/>
    </source>
</evidence>
<dbReference type="InterPro" id="IPR014305">
    <property type="entry name" value="RNA_pol_sigma-G_actinobac"/>
</dbReference>
<keyword evidence="8" id="KW-1185">Reference proteome</keyword>
<feature type="region of interest" description="Disordered" evidence="5">
    <location>
        <begin position="1"/>
        <end position="20"/>
    </location>
</feature>
<dbReference type="Gene3D" id="1.10.10.10">
    <property type="entry name" value="Winged helix-like DNA-binding domain superfamily/Winged helix DNA-binding domain"/>
    <property type="match status" value="1"/>
</dbReference>
<evidence type="ECO:0000256" key="2">
    <source>
        <dbReference type="ARBA" id="ARBA00023015"/>
    </source>
</evidence>
<dbReference type="PANTHER" id="PTHR30173:SF36">
    <property type="entry name" value="ECF RNA POLYMERASE SIGMA FACTOR SIGJ"/>
    <property type="match status" value="1"/>
</dbReference>
<dbReference type="Gene3D" id="3.10.450.50">
    <property type="match status" value="1"/>
</dbReference>
<dbReference type="SUPFAM" id="SSF88659">
    <property type="entry name" value="Sigma3 and sigma4 domains of RNA polymerase sigma factors"/>
    <property type="match status" value="1"/>
</dbReference>
<dbReference type="Pfam" id="PF08281">
    <property type="entry name" value="Sigma70_r4_2"/>
    <property type="match status" value="1"/>
</dbReference>
<evidence type="ECO:0000313" key="8">
    <source>
        <dbReference type="Proteomes" id="UP001500393"/>
    </source>
</evidence>
<dbReference type="InterPro" id="IPR013325">
    <property type="entry name" value="RNA_pol_sigma_r2"/>
</dbReference>
<dbReference type="NCBIfam" id="TIGR02960">
    <property type="entry name" value="SigX5"/>
    <property type="match status" value="1"/>
</dbReference>
<evidence type="ECO:0000256" key="4">
    <source>
        <dbReference type="ARBA" id="ARBA00023163"/>
    </source>
</evidence>
<dbReference type="InterPro" id="IPR036388">
    <property type="entry name" value="WH-like_DNA-bd_sf"/>
</dbReference>
<protein>
    <submittedName>
        <fullName evidence="7">Sigma-70 family RNA polymerase sigma factor</fullName>
    </submittedName>
</protein>
<evidence type="ECO:0000313" key="7">
    <source>
        <dbReference type="EMBL" id="GAA1576613.1"/>
    </source>
</evidence>
<proteinExistence type="inferred from homology"/>
<dbReference type="SUPFAM" id="SSF88946">
    <property type="entry name" value="Sigma2 domain of RNA polymerase sigma factors"/>
    <property type="match status" value="1"/>
</dbReference>
<organism evidence="7 8">
    <name type="scientific">Kribbella sancticallisti</name>
    <dbReference type="NCBI Taxonomy" id="460087"/>
    <lineage>
        <taxon>Bacteria</taxon>
        <taxon>Bacillati</taxon>
        <taxon>Actinomycetota</taxon>
        <taxon>Actinomycetes</taxon>
        <taxon>Propionibacteriales</taxon>
        <taxon>Kribbellaceae</taxon>
        <taxon>Kribbella</taxon>
    </lineage>
</organism>
<dbReference type="InterPro" id="IPR013249">
    <property type="entry name" value="RNA_pol_sigma70_r4_t2"/>
</dbReference>
<sequence>MEVATQSHEKQPAMADDFGSHDLRADDPFRRGLLAHCYRMLGSIHDAETLLQETYRRADKYYCGLDGQTFPRTWLYGLATQACLASIAGPRPLPTGLGSPSNHPEGKLSQRPEVLWLEPVPDALVGGHRNTIGLELIAGLQYLPPQQRAALILHDLNGWPATEVAEVLDTSTTAVASLLVGAREQFEPGPSGVVDHTLPDQLLLLDRYAGAFEQYDVPAIERFFTDDAIWEMPPFTSWFRGAKNIARLISTHCPAEAPGDQYLVPIKANGQPGFAVYMRDPAEGVHRAFQIQVLTLTAAGIIHAVAFFDPTLFDTFALPDLLTTLPESTSDHRARLHLERTHHHDTDA</sequence>
<evidence type="ECO:0000256" key="3">
    <source>
        <dbReference type="ARBA" id="ARBA00023082"/>
    </source>
</evidence>
<gene>
    <name evidence="7" type="ORF">GCM10009789_32550</name>
</gene>
<feature type="domain" description="RNA polymerase sigma factor 70 region 4 type 2" evidence="6">
    <location>
        <begin position="135"/>
        <end position="184"/>
    </location>
</feature>
<dbReference type="Proteomes" id="UP001500393">
    <property type="component" value="Unassembled WGS sequence"/>
</dbReference>
<reference evidence="7 8" key="1">
    <citation type="journal article" date="2019" name="Int. J. Syst. Evol. Microbiol.">
        <title>The Global Catalogue of Microorganisms (GCM) 10K type strain sequencing project: providing services to taxonomists for standard genome sequencing and annotation.</title>
        <authorList>
            <consortium name="The Broad Institute Genomics Platform"/>
            <consortium name="The Broad Institute Genome Sequencing Center for Infectious Disease"/>
            <person name="Wu L."/>
            <person name="Ma J."/>
        </authorList>
    </citation>
    <scope>NUCLEOTIDE SEQUENCE [LARGE SCALE GENOMIC DNA]</scope>
    <source>
        <strain evidence="7 8">JCM 14969</strain>
    </source>
</reference>
<dbReference type="NCBIfam" id="NF006089">
    <property type="entry name" value="PRK08241.1"/>
    <property type="match status" value="1"/>
</dbReference>